<dbReference type="HOGENOM" id="CLU_1272008_0_0_1"/>
<feature type="region of interest" description="Disordered" evidence="1">
    <location>
        <begin position="57"/>
        <end position="76"/>
    </location>
</feature>
<dbReference type="Proteomes" id="UP000002035">
    <property type="component" value="Unassembled WGS sequence"/>
</dbReference>
<proteinExistence type="predicted"/>
<dbReference type="OrthoDB" id="5422777at2759"/>
<dbReference type="GeneID" id="9223077"/>
<name>C5FHV5_ARTOC</name>
<evidence type="ECO:0000313" key="2">
    <source>
        <dbReference type="EMBL" id="EEQ28935.1"/>
    </source>
</evidence>
<protein>
    <submittedName>
        <fullName evidence="2">Uncharacterized protein</fullName>
    </submittedName>
</protein>
<organism evidence="2 3">
    <name type="scientific">Arthroderma otae (strain ATCC MYA-4605 / CBS 113480)</name>
    <name type="common">Microsporum canis</name>
    <dbReference type="NCBI Taxonomy" id="554155"/>
    <lineage>
        <taxon>Eukaryota</taxon>
        <taxon>Fungi</taxon>
        <taxon>Dikarya</taxon>
        <taxon>Ascomycota</taxon>
        <taxon>Pezizomycotina</taxon>
        <taxon>Eurotiomycetes</taxon>
        <taxon>Eurotiomycetidae</taxon>
        <taxon>Onygenales</taxon>
        <taxon>Arthrodermataceae</taxon>
        <taxon>Microsporum</taxon>
    </lineage>
</organism>
<sequence>MPSDVFSYILEDIQAQKWPLVVTDTLHMLQEDDKSLKTSAEYAEFLKAIHEPLCGNQARKRRRSESSPPRPQSNTDLQTITGWEIFTVEVTAEHFKFPLYSVMFIQHSGCSVLTLQISAGELGVDHGDPLQLDAMLDRIFGMAKHLNAVLLVGCCVMRAWCAIRLYIAPFSALCLVVAYLNSNMPNPPMPRPGYHEILAVSTEGNEYALSCLCQQAA</sequence>
<dbReference type="RefSeq" id="XP_002848820.1">
    <property type="nucleotide sequence ID" value="XM_002848774.1"/>
</dbReference>
<dbReference type="EMBL" id="DS995702">
    <property type="protein sequence ID" value="EEQ28935.1"/>
    <property type="molecule type" value="Genomic_DNA"/>
</dbReference>
<reference evidence="3" key="1">
    <citation type="journal article" date="2012" name="MBio">
        <title>Comparative genome analysis of Trichophyton rubrum and related dermatophytes reveals candidate genes involved in infection.</title>
        <authorList>
            <person name="Martinez D.A."/>
            <person name="Oliver B.G."/>
            <person name="Graeser Y."/>
            <person name="Goldberg J.M."/>
            <person name="Li W."/>
            <person name="Martinez-Rossi N.M."/>
            <person name="Monod M."/>
            <person name="Shelest E."/>
            <person name="Barton R.C."/>
            <person name="Birch E."/>
            <person name="Brakhage A.A."/>
            <person name="Chen Z."/>
            <person name="Gurr S.J."/>
            <person name="Heiman D."/>
            <person name="Heitman J."/>
            <person name="Kosti I."/>
            <person name="Rossi A."/>
            <person name="Saif S."/>
            <person name="Samalova M."/>
            <person name="Saunders C.W."/>
            <person name="Shea T."/>
            <person name="Summerbell R.C."/>
            <person name="Xu J."/>
            <person name="Young S."/>
            <person name="Zeng Q."/>
            <person name="Birren B.W."/>
            <person name="Cuomo C.A."/>
            <person name="White T.C."/>
        </authorList>
    </citation>
    <scope>NUCLEOTIDE SEQUENCE [LARGE SCALE GENOMIC DNA]</scope>
    <source>
        <strain evidence="3">ATCC MYA-4605 / CBS 113480</strain>
    </source>
</reference>
<dbReference type="VEuPathDB" id="FungiDB:MCYG_01754"/>
<dbReference type="AlphaFoldDB" id="C5FHV5"/>
<accession>C5FHV5</accession>
<gene>
    <name evidence="2" type="ORF">MCYG_01754</name>
</gene>
<dbReference type="STRING" id="554155.C5FHV5"/>
<evidence type="ECO:0000313" key="3">
    <source>
        <dbReference type="Proteomes" id="UP000002035"/>
    </source>
</evidence>
<keyword evidence="3" id="KW-1185">Reference proteome</keyword>
<evidence type="ECO:0000256" key="1">
    <source>
        <dbReference type="SAM" id="MobiDB-lite"/>
    </source>
</evidence>